<proteinExistence type="predicted"/>
<gene>
    <name evidence="1" type="ORF">O164_26505</name>
</gene>
<organism evidence="1 2">
    <name type="scientific">Pseudomonas taiwanensis SJ9</name>
    <dbReference type="NCBI Taxonomy" id="1388762"/>
    <lineage>
        <taxon>Bacteria</taxon>
        <taxon>Pseudomonadati</taxon>
        <taxon>Pseudomonadota</taxon>
        <taxon>Gammaproteobacteria</taxon>
        <taxon>Pseudomonadales</taxon>
        <taxon>Pseudomonadaceae</taxon>
        <taxon>Pseudomonas</taxon>
    </lineage>
</organism>
<evidence type="ECO:0000313" key="1">
    <source>
        <dbReference type="EMBL" id="ESW37078.1"/>
    </source>
</evidence>
<dbReference type="AlphaFoldDB" id="V7D5V0"/>
<name>V7D5V0_9PSED</name>
<dbReference type="Proteomes" id="UP000018511">
    <property type="component" value="Unassembled WGS sequence"/>
</dbReference>
<evidence type="ECO:0000313" key="2">
    <source>
        <dbReference type="Proteomes" id="UP000018511"/>
    </source>
</evidence>
<reference evidence="1 2" key="1">
    <citation type="submission" date="2013-10" db="EMBL/GenBank/DDBJ databases">
        <title>Whole Genome Shotgun Sequence of Pseudomonas taiwanensis SJ9.</title>
        <authorList>
            <person name="Hong S.-J."/>
            <person name="Shin J.-H."/>
        </authorList>
    </citation>
    <scope>NUCLEOTIDE SEQUENCE [LARGE SCALE GENOMIC DNA]</scope>
    <source>
        <strain evidence="1 2">SJ9</strain>
    </source>
</reference>
<protein>
    <submittedName>
        <fullName evidence="1">Uncharacterized protein</fullName>
    </submittedName>
</protein>
<comment type="caution">
    <text evidence="1">The sequence shown here is derived from an EMBL/GenBank/DDBJ whole genome shotgun (WGS) entry which is preliminary data.</text>
</comment>
<accession>V7D5V0</accession>
<sequence length="41" mass="4931">MRDDYHERLRKQAFEQNTAMSFLIEQALEMMWGIESTPPTK</sequence>
<dbReference type="PATRIC" id="fig|1388762.3.peg.5061"/>
<dbReference type="EMBL" id="AXUP01000462">
    <property type="protein sequence ID" value="ESW37078.1"/>
    <property type="molecule type" value="Genomic_DNA"/>
</dbReference>